<dbReference type="EMBL" id="SMOG01000024">
    <property type="protein sequence ID" value="TDF72589.1"/>
    <property type="molecule type" value="Genomic_DNA"/>
</dbReference>
<sequence length="258" mass="29698">MSIPDIQSQDDFRQIAIEKVGVKGLSYPIVVDDRENGTQDTVGNINLYVDLHPSKRGIHMSRFIEVLNRYHHDSITGNLESLLQDLKSIMKAEAAYIDISFPYFIKKMAPVSKIPSLMDYQCFFNASFNNYFQLWIGTTVPVTTLCPCSRAISINGAHNQRAQVTIKVRYTDFVWLEELIQIAEESASSPVYPLLKRRDEKFVTENAYSNPKFVEDIVREVTQKLEKDSRIVEFIIEVESMESIHNHNAYAMTHRVKQ</sequence>
<gene>
    <name evidence="1" type="ORF">E0946_06280</name>
</gene>
<evidence type="ECO:0000313" key="2">
    <source>
        <dbReference type="Proteomes" id="UP000294588"/>
    </source>
</evidence>
<comment type="caution">
    <text evidence="1">The sequence shown here is derived from an EMBL/GenBank/DDBJ whole genome shotgun (WGS) entry which is preliminary data.</text>
</comment>
<reference evidence="1" key="1">
    <citation type="submission" date="2019-03" db="EMBL/GenBank/DDBJ databases">
        <title>Candidatus Syntrophosphaera thermopropionivorans: a novel player in syntrophic propionate oxidation during anaerobic digestion.</title>
        <authorList>
            <person name="Dyksma S."/>
        </authorList>
    </citation>
    <scope>NUCLEOTIDE SEQUENCE</scope>
    <source>
        <strain evidence="1">W5</strain>
    </source>
</reference>
<proteinExistence type="predicted"/>
<name>A0AC61QI28_9BACT</name>
<keyword evidence="2" id="KW-1185">Reference proteome</keyword>
<protein>
    <submittedName>
        <fullName evidence="1">GTP cyclohydrolase I FolE2</fullName>
    </submittedName>
</protein>
<dbReference type="Proteomes" id="UP000294588">
    <property type="component" value="Unassembled WGS sequence"/>
</dbReference>
<organism evidence="1 2">
    <name type="scientific">Candidatus Syntrophosphaera thermopropionivorans</name>
    <dbReference type="NCBI Taxonomy" id="2593015"/>
    <lineage>
        <taxon>Bacteria</taxon>
        <taxon>Pseudomonadati</taxon>
        <taxon>Candidatus Cloacimonadota</taxon>
        <taxon>Candidatus Cloacimonadia</taxon>
        <taxon>Candidatus Cloacimonadales</taxon>
        <taxon>Candidatus Cloacimonadaceae</taxon>
        <taxon>Candidatus Syntrophosphaera</taxon>
    </lineage>
</organism>
<evidence type="ECO:0000313" key="1">
    <source>
        <dbReference type="EMBL" id="TDF72589.1"/>
    </source>
</evidence>
<accession>A0AC61QI28</accession>